<dbReference type="CTD" id="4439"/>
<evidence type="ECO:0000256" key="6">
    <source>
        <dbReference type="ARBA" id="ARBA00023204"/>
    </source>
</evidence>
<dbReference type="Pfam" id="PF00488">
    <property type="entry name" value="MutS_V"/>
    <property type="match status" value="1"/>
</dbReference>
<evidence type="ECO:0000313" key="13">
    <source>
        <dbReference type="RefSeq" id="XP_033719916.1"/>
    </source>
</evidence>
<dbReference type="Proteomes" id="UP000245320">
    <property type="component" value="Chromosome 10"/>
</dbReference>
<proteinExistence type="inferred from homology"/>
<evidence type="ECO:0000256" key="9">
    <source>
        <dbReference type="ARBA" id="ARBA00071136"/>
    </source>
</evidence>
<dbReference type="InterPro" id="IPR000432">
    <property type="entry name" value="DNA_mismatch_repair_MutS_C"/>
</dbReference>
<dbReference type="RefSeq" id="XP_033719916.1">
    <property type="nucleotide sequence ID" value="XM_033864025.1"/>
</dbReference>
<organism evidence="12 13">
    <name type="scientific">Tursiops truncatus</name>
    <name type="common">Atlantic bottle-nosed dolphin</name>
    <name type="synonym">Delphinus truncatus</name>
    <dbReference type="NCBI Taxonomy" id="9739"/>
    <lineage>
        <taxon>Eukaryota</taxon>
        <taxon>Metazoa</taxon>
        <taxon>Chordata</taxon>
        <taxon>Craniata</taxon>
        <taxon>Vertebrata</taxon>
        <taxon>Euteleostomi</taxon>
        <taxon>Mammalia</taxon>
        <taxon>Eutheria</taxon>
        <taxon>Laurasiatheria</taxon>
        <taxon>Artiodactyla</taxon>
        <taxon>Whippomorpha</taxon>
        <taxon>Cetacea</taxon>
        <taxon>Odontoceti</taxon>
        <taxon>Delphinidae</taxon>
        <taxon>Tursiops</taxon>
    </lineage>
</organism>
<evidence type="ECO:0000256" key="8">
    <source>
        <dbReference type="ARBA" id="ARBA00057350"/>
    </source>
</evidence>
<evidence type="ECO:0000256" key="7">
    <source>
        <dbReference type="ARBA" id="ARBA00023254"/>
    </source>
</evidence>
<dbReference type="SUPFAM" id="SSF48334">
    <property type="entry name" value="DNA repair protein MutS, domain III"/>
    <property type="match status" value="1"/>
</dbReference>
<evidence type="ECO:0000256" key="2">
    <source>
        <dbReference type="ARBA" id="ARBA00022741"/>
    </source>
</evidence>
<dbReference type="Gene3D" id="3.40.50.300">
    <property type="entry name" value="P-loop containing nucleotide triphosphate hydrolases"/>
    <property type="match status" value="1"/>
</dbReference>
<keyword evidence="12" id="KW-1185">Reference proteome</keyword>
<dbReference type="Pfam" id="PF05192">
    <property type="entry name" value="MutS_III"/>
    <property type="match status" value="1"/>
</dbReference>
<dbReference type="GeneID" id="101321177"/>
<keyword evidence="5" id="KW-0238">DNA-binding</keyword>
<dbReference type="InterPro" id="IPR007696">
    <property type="entry name" value="DNA_mismatch_repair_MutS_core"/>
</dbReference>
<evidence type="ECO:0000256" key="5">
    <source>
        <dbReference type="ARBA" id="ARBA00023125"/>
    </source>
</evidence>
<dbReference type="GO" id="GO:0030983">
    <property type="term" value="F:mismatched DNA binding"/>
    <property type="evidence" value="ECO:0007669"/>
    <property type="project" value="InterPro"/>
</dbReference>
<protein>
    <recommendedName>
        <fullName evidence="9">MutS protein homolog 5</fullName>
    </recommendedName>
</protein>
<dbReference type="FunFam" id="3.40.50.300:FF:000820">
    <property type="entry name" value="MutS homolog 5 (E. coli)"/>
    <property type="match status" value="1"/>
</dbReference>
<dbReference type="PROSITE" id="PS00486">
    <property type="entry name" value="DNA_MISMATCH_REPAIR_2"/>
    <property type="match status" value="1"/>
</dbReference>
<evidence type="ECO:0000259" key="11">
    <source>
        <dbReference type="PROSITE" id="PS00486"/>
    </source>
</evidence>
<feature type="domain" description="DNA mismatch repair proteins mutS family" evidence="11">
    <location>
        <begin position="633"/>
        <end position="649"/>
    </location>
</feature>
<dbReference type="PANTHER" id="PTHR11361">
    <property type="entry name" value="DNA MISMATCH REPAIR PROTEIN MUTS FAMILY MEMBER"/>
    <property type="match status" value="1"/>
</dbReference>
<dbReference type="AlphaFoldDB" id="A0A6J3RZL0"/>
<comment type="similarity">
    <text evidence="1">Belongs to the DNA mismatch repair MutS family.</text>
</comment>
<keyword evidence="3" id="KW-0227">DNA damage</keyword>
<comment type="function">
    <text evidence="8">Involved in DNA mismatch repair and meiotic recombination processes. Facilitates crossovers between homologs during meiosis.</text>
</comment>
<dbReference type="SUPFAM" id="SSF52540">
    <property type="entry name" value="P-loop containing nucleoside triphosphate hydrolases"/>
    <property type="match status" value="1"/>
</dbReference>
<feature type="region of interest" description="Disordered" evidence="10">
    <location>
        <begin position="20"/>
        <end position="39"/>
    </location>
</feature>
<evidence type="ECO:0000313" key="12">
    <source>
        <dbReference type="Proteomes" id="UP000245320"/>
    </source>
</evidence>
<evidence type="ECO:0000256" key="3">
    <source>
        <dbReference type="ARBA" id="ARBA00022763"/>
    </source>
</evidence>
<name>A0A6J3RZL0_TURTR</name>
<dbReference type="GO" id="GO:0051026">
    <property type="term" value="P:chiasma assembly"/>
    <property type="evidence" value="ECO:0007669"/>
    <property type="project" value="TreeGrafter"/>
</dbReference>
<dbReference type="GO" id="GO:0140664">
    <property type="term" value="F:ATP-dependent DNA damage sensor activity"/>
    <property type="evidence" value="ECO:0007669"/>
    <property type="project" value="InterPro"/>
</dbReference>
<gene>
    <name evidence="13" type="primary">MSH5</name>
</gene>
<evidence type="ECO:0000256" key="1">
    <source>
        <dbReference type="ARBA" id="ARBA00006271"/>
    </source>
</evidence>
<evidence type="ECO:0000256" key="10">
    <source>
        <dbReference type="SAM" id="MobiDB-lite"/>
    </source>
</evidence>
<accession>A0A6J3RZL0</accession>
<keyword evidence="2" id="KW-0547">Nucleotide-binding</keyword>
<dbReference type="SMART" id="SM00534">
    <property type="entry name" value="MUTSac"/>
    <property type="match status" value="1"/>
</dbReference>
<dbReference type="InterPro" id="IPR045076">
    <property type="entry name" value="MutS"/>
</dbReference>
<dbReference type="GO" id="GO:0005634">
    <property type="term" value="C:nucleus"/>
    <property type="evidence" value="ECO:0007669"/>
    <property type="project" value="TreeGrafter"/>
</dbReference>
<dbReference type="SMART" id="SM00533">
    <property type="entry name" value="MUTSd"/>
    <property type="match status" value="1"/>
</dbReference>
<keyword evidence="7" id="KW-0469">Meiosis</keyword>
<dbReference type="InterPro" id="IPR007861">
    <property type="entry name" value="DNA_mismatch_repair_MutS_clamp"/>
</dbReference>
<dbReference type="InterPro" id="IPR036187">
    <property type="entry name" value="DNA_mismatch_repair_MutS_sf"/>
</dbReference>
<dbReference type="GO" id="GO:0005524">
    <property type="term" value="F:ATP binding"/>
    <property type="evidence" value="ECO:0007669"/>
    <property type="project" value="UniProtKB-KW"/>
</dbReference>
<dbReference type="CDD" id="cd03281">
    <property type="entry name" value="ABC_MSH5_euk"/>
    <property type="match status" value="1"/>
</dbReference>
<keyword evidence="6" id="KW-0234">DNA repair</keyword>
<dbReference type="Pfam" id="PF05190">
    <property type="entry name" value="MutS_IV"/>
    <property type="match status" value="1"/>
</dbReference>
<dbReference type="FunFam" id="1.10.1420.10:FF:000008">
    <property type="entry name" value="MutS homolog 5 (E. coli)"/>
    <property type="match status" value="1"/>
</dbReference>
<dbReference type="Gene3D" id="1.10.1420.10">
    <property type="match status" value="1"/>
</dbReference>
<sequence>MFSTVCTLVKYPRSRPSRCPAPVTTALEGPSSPAPQPSPISSQWSCISVRPATPASSRIHLCVLWSSGYLGIAYYNTSDSTIYFMPDAPDHESLQLLQRVLDEIDPQSVVTSAKQDENMTRFLGKLASQEHREPKRPEIILLPSVDFGLEISKQRLLSGNYSFIPDSMTTTEKILFLSSIIPFDCLLTVRALGGLLKFLGRRRIGVELEDYNVSIPILGFKKFALTHLVSIDQDTYRLWFTRPTQDLEELNSRLDVIQFFLLPQNLDMAQMLHRLLGHIKNVPLILKRMKLSHTKVSDWQVLYKTVYSALGLRDACRSLPQSIQLFRDIAQEFSDDLHHIASLIGKVVDFEGSLAENRFTVLPNIDPEIDEKKRRLTGLPSFLTEVARKELENLDPRIPSCSVIYIPLIGFLLCIPRLPSMVETSDFEIEGLDFMFLSEEKLHYRSARTKELDALLGDLHCDIRDQETLLMYQLQCQVLARAAVLTQVLDLASRLDVLLALASAARDYGYSRPRYSPRLLGVRIQNGRHPLMELCARTFVPNSAECGGYKGRVKVITGPNSSGKSIYLKQVGLITFMALVGSFVPAEEAEIGAVDAIFTRIHSCESISLGLSTFMIDLNQQVAKAVNNATERSLVLIDEFGKGTNTVDGLALLAAVIRHWLALGPTCPHIFVATNFLSLIQLQLLPQGPLVQYLTMETCEDGNDLVFFYQVCEGVANASHASHTAAQAGLPEKLVARGKEVSDLICSGKPIKPVKELLKEKQMENCQMLVDKFLKLDLEDPSLDLDIFMRQEVLPAAATIL</sequence>
<dbReference type="InterPro" id="IPR027417">
    <property type="entry name" value="P-loop_NTPase"/>
</dbReference>
<keyword evidence="4" id="KW-0067">ATP-binding</keyword>
<reference evidence="13" key="1">
    <citation type="submission" date="2025-08" db="UniProtKB">
        <authorList>
            <consortium name="RefSeq"/>
        </authorList>
    </citation>
    <scope>IDENTIFICATION</scope>
    <source>
        <tissue evidence="13">Spleen</tissue>
    </source>
</reference>
<evidence type="ECO:0000256" key="4">
    <source>
        <dbReference type="ARBA" id="ARBA00022840"/>
    </source>
</evidence>
<dbReference type="PANTHER" id="PTHR11361:SF20">
    <property type="entry name" value="MUTS PROTEIN HOMOLOG 5"/>
    <property type="match status" value="1"/>
</dbReference>
<dbReference type="GO" id="GO:0006298">
    <property type="term" value="P:mismatch repair"/>
    <property type="evidence" value="ECO:0007669"/>
    <property type="project" value="InterPro"/>
</dbReference>